<name>A0A2C9XNQ8_9ENTE</name>
<keyword evidence="2" id="KW-0812">Transmembrane</keyword>
<keyword evidence="2" id="KW-0472">Membrane</keyword>
<evidence type="ECO:0000313" key="3">
    <source>
        <dbReference type="EMBL" id="OTP11810.1"/>
    </source>
</evidence>
<keyword evidence="2" id="KW-1133">Transmembrane helix</keyword>
<evidence type="ECO:0000313" key="4">
    <source>
        <dbReference type="Proteomes" id="UP000194933"/>
    </source>
</evidence>
<comment type="caution">
    <text evidence="3">The sequence shown here is derived from an EMBL/GenBank/DDBJ whole genome shotgun (WGS) entry which is preliminary data.</text>
</comment>
<gene>
    <name evidence="3" type="ORF">A5844_000024</name>
</gene>
<protein>
    <submittedName>
        <fullName evidence="3">Uncharacterized protein</fullName>
    </submittedName>
</protein>
<proteinExistence type="predicted"/>
<organism evidence="3 4">
    <name type="scientific">Candidatus Enterococcus wittei</name>
    <dbReference type="NCBI Taxonomy" id="1987383"/>
    <lineage>
        <taxon>Bacteria</taxon>
        <taxon>Bacillati</taxon>
        <taxon>Bacillota</taxon>
        <taxon>Bacilli</taxon>
        <taxon>Lactobacillales</taxon>
        <taxon>Enterococcaceae</taxon>
        <taxon>Enterococcus</taxon>
    </lineage>
</organism>
<accession>A0A2C9XNQ8</accession>
<dbReference type="RefSeq" id="WP_086283048.1">
    <property type="nucleotide sequence ID" value="NZ_NGMO01000001.1"/>
</dbReference>
<feature type="compositionally biased region" description="Basic and acidic residues" evidence="1">
    <location>
        <begin position="54"/>
        <end position="63"/>
    </location>
</feature>
<feature type="transmembrane region" description="Helical" evidence="2">
    <location>
        <begin position="20"/>
        <end position="41"/>
    </location>
</feature>
<sequence>MDIVSLFSDYVTGLSEHTTIITIIICLIIVASLFLSVKLSGNSQKKNTSRKPMTKKERYKNFK</sequence>
<keyword evidence="4" id="KW-1185">Reference proteome</keyword>
<evidence type="ECO:0000256" key="1">
    <source>
        <dbReference type="SAM" id="MobiDB-lite"/>
    </source>
</evidence>
<reference evidence="3 4" key="1">
    <citation type="submission" date="2017-05" db="EMBL/GenBank/DDBJ databases">
        <title>The Genome Sequence of Enterococcus sp. 10A9_DIV0425.</title>
        <authorList>
            <consortium name="The Broad Institute Genomics Platform"/>
            <consortium name="The Broad Institute Genomic Center for Infectious Diseases"/>
            <person name="Earl A."/>
            <person name="Manson A."/>
            <person name="Schwartman J."/>
            <person name="Gilmore M."/>
            <person name="Abouelleil A."/>
            <person name="Cao P."/>
            <person name="Chapman S."/>
            <person name="Cusick C."/>
            <person name="Shea T."/>
            <person name="Young S."/>
            <person name="Neafsey D."/>
            <person name="Nusbaum C."/>
            <person name="Birren B."/>
        </authorList>
    </citation>
    <scope>NUCLEOTIDE SEQUENCE [LARGE SCALE GENOMIC DNA]</scope>
    <source>
        <strain evidence="3 4">10A9_DIV0425</strain>
    </source>
</reference>
<feature type="region of interest" description="Disordered" evidence="1">
    <location>
        <begin position="41"/>
        <end position="63"/>
    </location>
</feature>
<dbReference type="AlphaFoldDB" id="A0A2C9XNQ8"/>
<evidence type="ECO:0000256" key="2">
    <source>
        <dbReference type="SAM" id="Phobius"/>
    </source>
</evidence>
<dbReference type="Proteomes" id="UP000194933">
    <property type="component" value="Unassembled WGS sequence"/>
</dbReference>
<dbReference type="EMBL" id="NGMO01000001">
    <property type="protein sequence ID" value="OTP11810.1"/>
    <property type="molecule type" value="Genomic_DNA"/>
</dbReference>